<accession>A0A8C6Z0P8</accession>
<dbReference type="GO" id="GO:0005737">
    <property type="term" value="C:cytoplasm"/>
    <property type="evidence" value="ECO:0007669"/>
    <property type="project" value="TreeGrafter"/>
</dbReference>
<feature type="region of interest" description="Disordered" evidence="4">
    <location>
        <begin position="1"/>
        <end position="36"/>
    </location>
</feature>
<feature type="domain" description="Galactose-1-phosphate uridyl transferase N-terminal" evidence="5">
    <location>
        <begin position="32"/>
        <end position="168"/>
    </location>
</feature>
<dbReference type="InterPro" id="IPR005849">
    <property type="entry name" value="GalP_Utransf_N"/>
</dbReference>
<dbReference type="Ensembl" id="ENSNPET00000006576.1">
    <property type="protein sequence ID" value="ENSNPEP00000006419.1"/>
    <property type="gene ID" value="ENSNPEG00000004855.1"/>
</dbReference>
<dbReference type="SUPFAM" id="SSF54197">
    <property type="entry name" value="HIT-like"/>
    <property type="match status" value="1"/>
</dbReference>
<dbReference type="InterPro" id="IPR036265">
    <property type="entry name" value="HIT-like_sf"/>
</dbReference>
<dbReference type="GO" id="GO:0008108">
    <property type="term" value="F:UDP-glucose:hexose-1-phosphate uridylyltransferase activity"/>
    <property type="evidence" value="ECO:0007669"/>
    <property type="project" value="InterPro"/>
</dbReference>
<sequence>SSRSSADAGQRERAGRLSGAGAAAHPRRVPAEHQHGRYNPLRDDWVLVSAHRVRRPWHGQLERPPPEDVPRWDAANPLCPGARRAGGQVNPPYEGTFVFPNDFPALQPDAPEPGKASLGAGAGLKVMCFHPRSDLTLPLMALAEIRAVVDKWVELAEELGATYPWVQVRGRPGGTGTEGLPWRFWGVRAP</sequence>
<proteinExistence type="predicted"/>
<dbReference type="PANTHER" id="PTHR11943:SF1">
    <property type="entry name" value="GALACTOSE-1-PHOSPHATE URIDYLYLTRANSFERASE"/>
    <property type="match status" value="1"/>
</dbReference>
<evidence type="ECO:0000256" key="2">
    <source>
        <dbReference type="ARBA" id="ARBA00022695"/>
    </source>
</evidence>
<dbReference type="InterPro" id="IPR001937">
    <property type="entry name" value="GalP_UDPtransf1"/>
</dbReference>
<evidence type="ECO:0000256" key="3">
    <source>
        <dbReference type="ARBA" id="ARBA00023277"/>
    </source>
</evidence>
<dbReference type="GO" id="GO:0008270">
    <property type="term" value="F:zinc ion binding"/>
    <property type="evidence" value="ECO:0007669"/>
    <property type="project" value="InterPro"/>
</dbReference>
<protein>
    <recommendedName>
        <fullName evidence="5">Galactose-1-phosphate uridyl transferase N-terminal domain-containing protein</fullName>
    </recommendedName>
</protein>
<keyword evidence="3" id="KW-0119">Carbohydrate metabolism</keyword>
<evidence type="ECO:0000256" key="4">
    <source>
        <dbReference type="SAM" id="MobiDB-lite"/>
    </source>
</evidence>
<dbReference type="GO" id="GO:0033499">
    <property type="term" value="P:galactose catabolic process via UDP-galactose, Leloir pathway"/>
    <property type="evidence" value="ECO:0007669"/>
    <property type="project" value="TreeGrafter"/>
</dbReference>
<keyword evidence="1" id="KW-0808">Transferase</keyword>
<organism evidence="6 7">
    <name type="scientific">Nothoprocta perdicaria</name>
    <name type="common">Chilean tinamou</name>
    <name type="synonym">Crypturus perdicarius</name>
    <dbReference type="NCBI Taxonomy" id="30464"/>
    <lineage>
        <taxon>Eukaryota</taxon>
        <taxon>Metazoa</taxon>
        <taxon>Chordata</taxon>
        <taxon>Craniata</taxon>
        <taxon>Vertebrata</taxon>
        <taxon>Euteleostomi</taxon>
        <taxon>Archelosauria</taxon>
        <taxon>Archosauria</taxon>
        <taxon>Dinosauria</taxon>
        <taxon>Saurischia</taxon>
        <taxon>Theropoda</taxon>
        <taxon>Coelurosauria</taxon>
        <taxon>Aves</taxon>
        <taxon>Palaeognathae</taxon>
        <taxon>Tinamiformes</taxon>
        <taxon>Tinamidae</taxon>
        <taxon>Nothoprocta</taxon>
    </lineage>
</organism>
<dbReference type="AlphaFoldDB" id="A0A8C6Z0P8"/>
<dbReference type="Proteomes" id="UP000694420">
    <property type="component" value="Unplaced"/>
</dbReference>
<name>A0A8C6Z0P8_NOTPE</name>
<reference evidence="6" key="2">
    <citation type="submission" date="2025-09" db="UniProtKB">
        <authorList>
            <consortium name="Ensembl"/>
        </authorList>
    </citation>
    <scope>IDENTIFICATION</scope>
</reference>
<evidence type="ECO:0000313" key="7">
    <source>
        <dbReference type="Proteomes" id="UP000694420"/>
    </source>
</evidence>
<reference evidence="6" key="1">
    <citation type="submission" date="2025-08" db="UniProtKB">
        <authorList>
            <consortium name="Ensembl"/>
        </authorList>
    </citation>
    <scope>IDENTIFICATION</scope>
</reference>
<dbReference type="Pfam" id="PF01087">
    <property type="entry name" value="GalP_UDP_transf"/>
    <property type="match status" value="1"/>
</dbReference>
<evidence type="ECO:0000259" key="5">
    <source>
        <dbReference type="Pfam" id="PF01087"/>
    </source>
</evidence>
<evidence type="ECO:0000256" key="1">
    <source>
        <dbReference type="ARBA" id="ARBA00022679"/>
    </source>
</evidence>
<dbReference type="PANTHER" id="PTHR11943">
    <property type="entry name" value="GALACTOSE-1-PHOSPHATE URIDYLYLTRANSFERASE"/>
    <property type="match status" value="1"/>
</dbReference>
<dbReference type="NCBIfam" id="TIGR00209">
    <property type="entry name" value="galT_1"/>
    <property type="match status" value="1"/>
</dbReference>
<evidence type="ECO:0000313" key="6">
    <source>
        <dbReference type="Ensembl" id="ENSNPEP00000006419.1"/>
    </source>
</evidence>
<dbReference type="Gene3D" id="3.30.428.10">
    <property type="entry name" value="HIT-like"/>
    <property type="match status" value="1"/>
</dbReference>
<keyword evidence="2" id="KW-0548">Nucleotidyltransferase</keyword>
<keyword evidence="7" id="KW-1185">Reference proteome</keyword>